<evidence type="ECO:0000256" key="1">
    <source>
        <dbReference type="ARBA" id="ARBA00004429"/>
    </source>
</evidence>
<evidence type="ECO:0000256" key="7">
    <source>
        <dbReference type="HAMAP-Rule" id="MF_01844"/>
    </source>
</evidence>
<evidence type="ECO:0000313" key="8">
    <source>
        <dbReference type="EMBL" id="GMG86839.1"/>
    </source>
</evidence>
<dbReference type="Gene3D" id="1.20.1530.10">
    <property type="entry name" value="Na+/H+ antiporter like domain"/>
    <property type="match status" value="1"/>
</dbReference>
<keyword evidence="3 7" id="KW-0812">Transmembrane</keyword>
<accession>A0ABQ6LXP0</accession>
<dbReference type="PANTHER" id="PTHR30341">
    <property type="entry name" value="SODIUM ION/PROTON ANTIPORTER NHAA-RELATED"/>
    <property type="match status" value="1"/>
</dbReference>
<feature type="transmembrane region" description="Helical" evidence="7">
    <location>
        <begin position="361"/>
        <end position="385"/>
    </location>
</feature>
<feature type="transmembrane region" description="Helical" evidence="7">
    <location>
        <begin position="44"/>
        <end position="62"/>
    </location>
</feature>
<dbReference type="EMBL" id="BSYJ01000002">
    <property type="protein sequence ID" value="GMG86839.1"/>
    <property type="molecule type" value="Genomic_DNA"/>
</dbReference>
<evidence type="ECO:0000256" key="2">
    <source>
        <dbReference type="ARBA" id="ARBA00022475"/>
    </source>
</evidence>
<keyword evidence="5 7" id="KW-0472">Membrane</keyword>
<feature type="transmembrane region" description="Helical" evidence="7">
    <location>
        <begin position="327"/>
        <end position="349"/>
    </location>
</feature>
<keyword evidence="7" id="KW-0915">Sodium</keyword>
<comment type="subcellular location">
    <subcellularLocation>
        <location evidence="1">Cell inner membrane</location>
        <topology evidence="1">Multi-pass membrane protein</topology>
    </subcellularLocation>
    <subcellularLocation>
        <location evidence="7">Cell membrane</location>
        <topology evidence="7">Multi-pass membrane protein</topology>
    </subcellularLocation>
</comment>
<feature type="transmembrane region" description="Helical" evidence="7">
    <location>
        <begin position="154"/>
        <end position="173"/>
    </location>
</feature>
<keyword evidence="4 7" id="KW-1133">Transmembrane helix</keyword>
<organism evidence="8 9">
    <name type="scientific">Biformimicrobium ophioploci</name>
    <dbReference type="NCBI Taxonomy" id="3036711"/>
    <lineage>
        <taxon>Bacteria</taxon>
        <taxon>Pseudomonadati</taxon>
        <taxon>Pseudomonadota</taxon>
        <taxon>Gammaproteobacteria</taxon>
        <taxon>Cellvibrionales</taxon>
        <taxon>Microbulbiferaceae</taxon>
        <taxon>Biformimicrobium</taxon>
    </lineage>
</organism>
<feature type="transmembrane region" description="Helical" evidence="7">
    <location>
        <begin position="235"/>
        <end position="264"/>
    </location>
</feature>
<keyword evidence="2 7" id="KW-1003">Cell membrane</keyword>
<proteinExistence type="inferred from homology"/>
<feature type="transmembrane region" description="Helical" evidence="7">
    <location>
        <begin position="397"/>
        <end position="423"/>
    </location>
</feature>
<dbReference type="InterPro" id="IPR004670">
    <property type="entry name" value="NhaA"/>
</dbReference>
<comment type="catalytic activity">
    <reaction evidence="7">
        <text>Na(+)(in) + 2 H(+)(out) = Na(+)(out) + 2 H(+)(in)</text>
        <dbReference type="Rhea" id="RHEA:29251"/>
        <dbReference type="ChEBI" id="CHEBI:15378"/>
        <dbReference type="ChEBI" id="CHEBI:29101"/>
    </reaction>
</comment>
<name>A0ABQ6LXP0_9GAMM</name>
<dbReference type="Proteomes" id="UP001224392">
    <property type="component" value="Unassembled WGS sequence"/>
</dbReference>
<reference evidence="8 9" key="1">
    <citation type="submission" date="2023-04" db="EMBL/GenBank/DDBJ databases">
        <title>Marinobulbifer ophiurae gen. nov., sp. Nov., isolate from tissue of brittle star Ophioplocus japonicus.</title>
        <authorList>
            <person name="Kawano K."/>
            <person name="Sawayama S."/>
            <person name="Nakagawa S."/>
        </authorList>
    </citation>
    <scope>NUCLEOTIDE SEQUENCE [LARGE SCALE GENOMIC DNA]</scope>
    <source>
        <strain evidence="8 9">NKW57</strain>
    </source>
</reference>
<evidence type="ECO:0000256" key="5">
    <source>
        <dbReference type="ARBA" id="ARBA00023136"/>
    </source>
</evidence>
<feature type="transmembrane region" description="Helical" evidence="7">
    <location>
        <begin position="82"/>
        <end position="102"/>
    </location>
</feature>
<gene>
    <name evidence="8" type="primary">nhaA_2</name>
    <name evidence="7" type="synonym">nhaA</name>
    <name evidence="8" type="ORF">MNKW57_11600</name>
</gene>
<dbReference type="InterPro" id="IPR023171">
    <property type="entry name" value="Na/H_antiporter_dom_sf"/>
</dbReference>
<keyword evidence="6 7" id="KW-0739">Sodium transport</keyword>
<feature type="transmembrane region" description="Helical" evidence="7">
    <location>
        <begin position="180"/>
        <end position="202"/>
    </location>
</feature>
<dbReference type="HAMAP" id="MF_01844">
    <property type="entry name" value="NhaA"/>
    <property type="match status" value="1"/>
</dbReference>
<feature type="transmembrane region" description="Helical" evidence="7">
    <location>
        <begin position="208"/>
        <end position="228"/>
    </location>
</feature>
<feature type="transmembrane region" description="Helical" evidence="7">
    <location>
        <begin position="123"/>
        <end position="142"/>
    </location>
</feature>
<dbReference type="PANTHER" id="PTHR30341:SF0">
    <property type="entry name" value="NA(+)_H(+) ANTIPORTER NHAA"/>
    <property type="match status" value="1"/>
</dbReference>
<sequence length="461" mass="49456">MAKINLDKFKIRKGEVYEAPLEQAFVRLISPFDEFIQRQSTSGLLLMICAVIALVIANSPLLDAYEHLLHIPVTLGVGDAKITLSLHHFINDGLMAIFFFLVGLELKREFRVGELSHFRQACLPVLSAIGGMLVPALIYYAINGSVEPASRGWGIPMATDIAFAVGCIALLGARVPHGAVTFLVALAIVDDLGAIMVIAIWYTESVNLVALAAAGIVFAMLFLLNFAGVHKPLGYIILGVLLWICFLKSGVHATLAGVVTAMAIPAKPKYDPVAFSSFVKEMMRGFDSSYRPGDEIIRNDAMRMRVTALADGADRAQAPLQRMEHRLHLPVAFLIIPIFALANAGIPFSHFQSAEAVANPVTIGVAMGLVFGKLIGIAGMAWLGVSLRIGELPTGVTFRHIIGIALLGGIGFTMSIFIAELGFYHHRDLLIQAKAGVLVGSLVAGIAGYLVLRSTPLPPAD</sequence>
<feature type="transmembrane region" description="Helical" evidence="7">
    <location>
        <begin position="435"/>
        <end position="452"/>
    </location>
</feature>
<comment type="similarity">
    <text evidence="7">Belongs to the NhaA Na(+)/H(+) (TC 2.A.33) antiporter family.</text>
</comment>
<keyword evidence="9" id="KW-1185">Reference proteome</keyword>
<dbReference type="RefSeq" id="WP_285763444.1">
    <property type="nucleotide sequence ID" value="NZ_BSYJ01000002.1"/>
</dbReference>
<keyword evidence="7" id="KW-0406">Ion transport</keyword>
<comment type="function">
    <text evidence="7">Na(+)/H(+) antiporter that extrudes sodium in exchange for external protons.</text>
</comment>
<protein>
    <recommendedName>
        <fullName evidence="7">Na(+)/H(+) antiporter NhaA</fullName>
    </recommendedName>
    <alternativeName>
        <fullName evidence="7">Sodium/proton antiporter NhaA</fullName>
    </alternativeName>
</protein>
<evidence type="ECO:0000256" key="3">
    <source>
        <dbReference type="ARBA" id="ARBA00022692"/>
    </source>
</evidence>
<keyword evidence="7" id="KW-0813">Transport</keyword>
<keyword evidence="7" id="KW-0050">Antiport</keyword>
<evidence type="ECO:0000256" key="6">
    <source>
        <dbReference type="ARBA" id="ARBA00023201"/>
    </source>
</evidence>
<evidence type="ECO:0000256" key="4">
    <source>
        <dbReference type="ARBA" id="ARBA00022989"/>
    </source>
</evidence>
<dbReference type="Pfam" id="PF06965">
    <property type="entry name" value="Na_H_antiport_1"/>
    <property type="match status" value="1"/>
</dbReference>
<comment type="caution">
    <text evidence="8">The sequence shown here is derived from an EMBL/GenBank/DDBJ whole genome shotgun (WGS) entry which is preliminary data.</text>
</comment>
<evidence type="ECO:0000313" key="9">
    <source>
        <dbReference type="Proteomes" id="UP001224392"/>
    </source>
</evidence>
<dbReference type="NCBIfam" id="TIGR00773">
    <property type="entry name" value="NhaA"/>
    <property type="match status" value="1"/>
</dbReference>